<dbReference type="EMBL" id="JAGMUU010000007">
    <property type="protein sequence ID" value="KAH7149573.1"/>
    <property type="molecule type" value="Genomic_DNA"/>
</dbReference>
<feature type="compositionally biased region" description="Basic and acidic residues" evidence="1">
    <location>
        <begin position="141"/>
        <end position="156"/>
    </location>
</feature>
<proteinExistence type="predicted"/>
<feature type="region of interest" description="Disordered" evidence="1">
    <location>
        <begin position="188"/>
        <end position="217"/>
    </location>
</feature>
<keyword evidence="3" id="KW-1185">Reference proteome</keyword>
<gene>
    <name evidence="2" type="ORF">B0J13DRAFT_309329</name>
</gene>
<accession>A0A9P9F0N1</accession>
<feature type="compositionally biased region" description="Basic and acidic residues" evidence="1">
    <location>
        <begin position="59"/>
        <end position="76"/>
    </location>
</feature>
<evidence type="ECO:0000313" key="2">
    <source>
        <dbReference type="EMBL" id="KAH7149573.1"/>
    </source>
</evidence>
<feature type="region of interest" description="Disordered" evidence="1">
    <location>
        <begin position="137"/>
        <end position="156"/>
    </location>
</feature>
<evidence type="ECO:0000256" key="1">
    <source>
        <dbReference type="SAM" id="MobiDB-lite"/>
    </source>
</evidence>
<name>A0A9P9F0N1_9HYPO</name>
<sequence length="217" mass="23624">MRSLTQPDAAGGEIAPQEPPCSFWRVQWALLALEVPVRLTSPSPPCRRRTCHTLGPRLGAEKQRGRSHCDSDKMDFNDDEDNDNGEGGPAGVSDTNSLLSHLQPEFQSIYHSNLQYSTGPGTSRWELFRYSPAYNPAQHQEAGRRGARGERVDGRPRGHLPIADGMPPSFFAGHQACMLKPCTTKVQYSNSGEARPGEAERSTLVVLQAGAGSSSSH</sequence>
<dbReference type="Proteomes" id="UP000717696">
    <property type="component" value="Unassembled WGS sequence"/>
</dbReference>
<organism evidence="2 3">
    <name type="scientific">Dactylonectria estremocensis</name>
    <dbReference type="NCBI Taxonomy" id="1079267"/>
    <lineage>
        <taxon>Eukaryota</taxon>
        <taxon>Fungi</taxon>
        <taxon>Dikarya</taxon>
        <taxon>Ascomycota</taxon>
        <taxon>Pezizomycotina</taxon>
        <taxon>Sordariomycetes</taxon>
        <taxon>Hypocreomycetidae</taxon>
        <taxon>Hypocreales</taxon>
        <taxon>Nectriaceae</taxon>
        <taxon>Dactylonectria</taxon>
    </lineage>
</organism>
<feature type="region of interest" description="Disordered" evidence="1">
    <location>
        <begin position="57"/>
        <end position="97"/>
    </location>
</feature>
<dbReference type="AlphaFoldDB" id="A0A9P9F0N1"/>
<reference evidence="2" key="1">
    <citation type="journal article" date="2021" name="Nat. Commun.">
        <title>Genetic determinants of endophytism in the Arabidopsis root mycobiome.</title>
        <authorList>
            <person name="Mesny F."/>
            <person name="Miyauchi S."/>
            <person name="Thiergart T."/>
            <person name="Pickel B."/>
            <person name="Atanasova L."/>
            <person name="Karlsson M."/>
            <person name="Huettel B."/>
            <person name="Barry K.W."/>
            <person name="Haridas S."/>
            <person name="Chen C."/>
            <person name="Bauer D."/>
            <person name="Andreopoulos W."/>
            <person name="Pangilinan J."/>
            <person name="LaButti K."/>
            <person name="Riley R."/>
            <person name="Lipzen A."/>
            <person name="Clum A."/>
            <person name="Drula E."/>
            <person name="Henrissat B."/>
            <person name="Kohler A."/>
            <person name="Grigoriev I.V."/>
            <person name="Martin F.M."/>
            <person name="Hacquard S."/>
        </authorList>
    </citation>
    <scope>NUCLEOTIDE SEQUENCE</scope>
    <source>
        <strain evidence="2">MPI-CAGE-AT-0021</strain>
    </source>
</reference>
<protein>
    <submittedName>
        <fullName evidence="2">Uncharacterized protein</fullName>
    </submittedName>
</protein>
<comment type="caution">
    <text evidence="2">The sequence shown here is derived from an EMBL/GenBank/DDBJ whole genome shotgun (WGS) entry which is preliminary data.</text>
</comment>
<evidence type="ECO:0000313" key="3">
    <source>
        <dbReference type="Proteomes" id="UP000717696"/>
    </source>
</evidence>